<dbReference type="Proteomes" id="UP000777265">
    <property type="component" value="Unassembled WGS sequence"/>
</dbReference>
<evidence type="ECO:0000256" key="1">
    <source>
        <dbReference type="ARBA" id="ARBA00004651"/>
    </source>
</evidence>
<evidence type="ECO:0000256" key="8">
    <source>
        <dbReference type="SAM" id="Phobius"/>
    </source>
</evidence>
<proteinExistence type="predicted"/>
<dbReference type="GO" id="GO:0010041">
    <property type="term" value="P:response to iron(III) ion"/>
    <property type="evidence" value="ECO:0007669"/>
    <property type="project" value="TreeGrafter"/>
</dbReference>
<keyword evidence="7 8" id="KW-0472">Membrane</keyword>
<feature type="transmembrane region" description="Helical" evidence="8">
    <location>
        <begin position="135"/>
        <end position="156"/>
    </location>
</feature>
<gene>
    <name evidence="10" type="ORF">GXY80_15095</name>
</gene>
<dbReference type="InterPro" id="IPR038731">
    <property type="entry name" value="RgtA/B/C-like"/>
</dbReference>
<accession>A0A971S2X6</accession>
<sequence>MMTGGKPNTVSDHNTFVSRLRTLALPIGVFTVCALLLCWNLDSRYLWQDEAATALLGERMLTSGRPLGYDGKNLVTMDLYRPEDVSRLPTGNPEDAIRYFAGLHEFKQDTTWTAHPWGPFALAGLSLAVLGKNTLAARLPFALAGALLAALLFSMVRKYFRSLLPAFIATAVLTGNTFWFLHMRQCRYYALSGLFLLITFYCYLRWQEGRRWGTSAFVIAAWAWFHQDFGSLWPVLAIFVLDSLVLNWKDRKHLVTTVLVFAAIGISIAPFVFYYEMVYSRLGVTSAGWLGRLWTFLFQTNQFLIPLVMIPVALFFLWKERVEEGEGGRRLVILSIGIICAFIPWMSRMVSVPFFRYVVPLTPLCAVVSTYAITAMGRSVSRAWPAPWPAIPVTTAMAVILVVTNVFSLPGIPAIPRRYHMPLYTSAIIRPELNAYRDNLRGYGPDPNRAIVDYLKGRLSPEDEVVCNYEDIPLMFYLRNPIRGGIGCFRLTDTTTTAPKYAVLRMSALGITHRAIYGRALLQHTWMPHSLGVPDVTWGNNPDPISQYTLMPISGPPLYVYERIAP</sequence>
<organism evidence="10 11">
    <name type="scientific">Syntrophorhabdus aromaticivorans</name>
    <dbReference type="NCBI Taxonomy" id="328301"/>
    <lineage>
        <taxon>Bacteria</taxon>
        <taxon>Pseudomonadati</taxon>
        <taxon>Thermodesulfobacteriota</taxon>
        <taxon>Syntrophorhabdia</taxon>
        <taxon>Syntrophorhabdales</taxon>
        <taxon>Syntrophorhabdaceae</taxon>
        <taxon>Syntrophorhabdus</taxon>
    </lineage>
</organism>
<reference evidence="10" key="1">
    <citation type="journal article" date="2020" name="Biotechnol. Biofuels">
        <title>New insights from the biogas microbiome by comprehensive genome-resolved metagenomics of nearly 1600 species originating from multiple anaerobic digesters.</title>
        <authorList>
            <person name="Campanaro S."/>
            <person name="Treu L."/>
            <person name="Rodriguez-R L.M."/>
            <person name="Kovalovszki A."/>
            <person name="Ziels R.M."/>
            <person name="Maus I."/>
            <person name="Zhu X."/>
            <person name="Kougias P.G."/>
            <person name="Basile A."/>
            <person name="Luo G."/>
            <person name="Schluter A."/>
            <person name="Konstantinidis K.T."/>
            <person name="Angelidaki I."/>
        </authorList>
    </citation>
    <scope>NUCLEOTIDE SEQUENCE</scope>
    <source>
        <strain evidence="10">AS06rmzACSIP_7</strain>
    </source>
</reference>
<keyword evidence="2" id="KW-1003">Cell membrane</keyword>
<reference evidence="10" key="2">
    <citation type="submission" date="2020-01" db="EMBL/GenBank/DDBJ databases">
        <authorList>
            <person name="Campanaro S."/>
        </authorList>
    </citation>
    <scope>NUCLEOTIDE SEQUENCE</scope>
    <source>
        <strain evidence="10">AS06rmzACSIP_7</strain>
    </source>
</reference>
<feature type="transmembrane region" description="Helical" evidence="8">
    <location>
        <begin position="162"/>
        <end position="181"/>
    </location>
</feature>
<dbReference type="AlphaFoldDB" id="A0A971S2X6"/>
<keyword evidence="6 8" id="KW-1133">Transmembrane helix</keyword>
<feature type="transmembrane region" description="Helical" evidence="8">
    <location>
        <begin position="20"/>
        <end position="39"/>
    </location>
</feature>
<evidence type="ECO:0000256" key="5">
    <source>
        <dbReference type="ARBA" id="ARBA00022692"/>
    </source>
</evidence>
<evidence type="ECO:0000256" key="6">
    <source>
        <dbReference type="ARBA" id="ARBA00022989"/>
    </source>
</evidence>
<evidence type="ECO:0000313" key="11">
    <source>
        <dbReference type="Proteomes" id="UP000777265"/>
    </source>
</evidence>
<feature type="transmembrane region" description="Helical" evidence="8">
    <location>
        <begin position="386"/>
        <end position="407"/>
    </location>
</feature>
<dbReference type="GO" id="GO:0016763">
    <property type="term" value="F:pentosyltransferase activity"/>
    <property type="evidence" value="ECO:0007669"/>
    <property type="project" value="TreeGrafter"/>
</dbReference>
<feature type="transmembrane region" description="Helical" evidence="8">
    <location>
        <begin position="218"/>
        <end position="241"/>
    </location>
</feature>
<feature type="transmembrane region" description="Helical" evidence="8">
    <location>
        <begin position="253"/>
        <end position="273"/>
    </location>
</feature>
<evidence type="ECO:0000313" key="10">
    <source>
        <dbReference type="EMBL" id="NLW36782.1"/>
    </source>
</evidence>
<feature type="transmembrane region" description="Helical" evidence="8">
    <location>
        <begin position="354"/>
        <end position="374"/>
    </location>
</feature>
<feature type="transmembrane region" description="Helical" evidence="8">
    <location>
        <begin position="293"/>
        <end position="318"/>
    </location>
</feature>
<dbReference type="InterPro" id="IPR050297">
    <property type="entry name" value="LipidA_mod_glycosyltrf_83"/>
</dbReference>
<dbReference type="Pfam" id="PF13231">
    <property type="entry name" value="PMT_2"/>
    <property type="match status" value="1"/>
</dbReference>
<dbReference type="EMBL" id="JAAYEE010000295">
    <property type="protein sequence ID" value="NLW36782.1"/>
    <property type="molecule type" value="Genomic_DNA"/>
</dbReference>
<evidence type="ECO:0000256" key="4">
    <source>
        <dbReference type="ARBA" id="ARBA00022679"/>
    </source>
</evidence>
<comment type="caution">
    <text evidence="10">The sequence shown here is derived from an EMBL/GenBank/DDBJ whole genome shotgun (WGS) entry which is preliminary data.</text>
</comment>
<feature type="domain" description="Glycosyltransferase RgtA/B/C/D-like" evidence="9">
    <location>
        <begin position="115"/>
        <end position="268"/>
    </location>
</feature>
<protein>
    <recommendedName>
        <fullName evidence="9">Glycosyltransferase RgtA/B/C/D-like domain-containing protein</fullName>
    </recommendedName>
</protein>
<feature type="transmembrane region" description="Helical" evidence="8">
    <location>
        <begin position="330"/>
        <end position="348"/>
    </location>
</feature>
<dbReference type="PANTHER" id="PTHR33908">
    <property type="entry name" value="MANNOSYLTRANSFERASE YKCB-RELATED"/>
    <property type="match status" value="1"/>
</dbReference>
<dbReference type="PANTHER" id="PTHR33908:SF3">
    <property type="entry name" value="UNDECAPRENYL PHOSPHATE-ALPHA-4-AMINO-4-DEOXY-L-ARABINOSE ARABINOSYL TRANSFERASE"/>
    <property type="match status" value="1"/>
</dbReference>
<evidence type="ECO:0000259" key="9">
    <source>
        <dbReference type="Pfam" id="PF13231"/>
    </source>
</evidence>
<evidence type="ECO:0000256" key="2">
    <source>
        <dbReference type="ARBA" id="ARBA00022475"/>
    </source>
</evidence>
<evidence type="ECO:0000256" key="7">
    <source>
        <dbReference type="ARBA" id="ARBA00023136"/>
    </source>
</evidence>
<evidence type="ECO:0000256" key="3">
    <source>
        <dbReference type="ARBA" id="ARBA00022676"/>
    </source>
</evidence>
<keyword evidence="3" id="KW-0328">Glycosyltransferase</keyword>
<comment type="subcellular location">
    <subcellularLocation>
        <location evidence="1">Cell membrane</location>
        <topology evidence="1">Multi-pass membrane protein</topology>
    </subcellularLocation>
</comment>
<dbReference type="GO" id="GO:0005886">
    <property type="term" value="C:plasma membrane"/>
    <property type="evidence" value="ECO:0007669"/>
    <property type="project" value="UniProtKB-SubCell"/>
</dbReference>
<name>A0A971S2X6_9BACT</name>
<dbReference type="GO" id="GO:0009103">
    <property type="term" value="P:lipopolysaccharide biosynthetic process"/>
    <property type="evidence" value="ECO:0007669"/>
    <property type="project" value="UniProtKB-ARBA"/>
</dbReference>
<keyword evidence="4" id="KW-0808">Transferase</keyword>
<keyword evidence="5 8" id="KW-0812">Transmembrane</keyword>
<feature type="transmembrane region" description="Helical" evidence="8">
    <location>
        <begin position="188"/>
        <end position="206"/>
    </location>
</feature>